<protein>
    <submittedName>
        <fullName evidence="1">Uncharacterized protein</fullName>
    </submittedName>
</protein>
<keyword evidence="2" id="KW-1185">Reference proteome</keyword>
<dbReference type="EMBL" id="CP100390">
    <property type="protein sequence ID" value="UZE94633.1"/>
    <property type="molecule type" value="Genomic_DNA"/>
</dbReference>
<evidence type="ECO:0000313" key="2">
    <source>
        <dbReference type="Proteomes" id="UP001163739"/>
    </source>
</evidence>
<evidence type="ECO:0000313" key="1">
    <source>
        <dbReference type="EMBL" id="UZE94633.1"/>
    </source>
</evidence>
<name>A0ABY6MXR8_9ALTE</name>
<sequence>MADLHIEDFFKDAAKILNQLYLNFPKKSSVFVEDISGEDTPDEYGLHAPRHQACFGCMLWLEEEGYLRFESTIRQDAIDQAVLTQKSFSLLSRVCNDPKIIELSERSGAQLSNTPSDLQTNINLVRKIQRKGTSTQLAEAMQRLLFRE</sequence>
<accession>A0ABY6MXR8</accession>
<dbReference type="RefSeq" id="WP_265046126.1">
    <property type="nucleotide sequence ID" value="NZ_CP100390.1"/>
</dbReference>
<organism evidence="1 2">
    <name type="scientific">Alkalimarinus alittae</name>
    <dbReference type="NCBI Taxonomy" id="2961619"/>
    <lineage>
        <taxon>Bacteria</taxon>
        <taxon>Pseudomonadati</taxon>
        <taxon>Pseudomonadota</taxon>
        <taxon>Gammaproteobacteria</taxon>
        <taxon>Alteromonadales</taxon>
        <taxon>Alteromonadaceae</taxon>
        <taxon>Alkalimarinus</taxon>
    </lineage>
</organism>
<proteinExistence type="predicted"/>
<reference evidence="1" key="1">
    <citation type="submission" date="2022-06" db="EMBL/GenBank/DDBJ databases">
        <title>Alkalimarinus sp. nov., isolated from gut of a Alitta virens.</title>
        <authorList>
            <person name="Yang A.I."/>
            <person name="Shin N.-R."/>
        </authorList>
    </citation>
    <scope>NUCLEOTIDE SEQUENCE</scope>
    <source>
        <strain evidence="1">A2M4</strain>
    </source>
</reference>
<dbReference type="Proteomes" id="UP001163739">
    <property type="component" value="Chromosome"/>
</dbReference>
<gene>
    <name evidence="1" type="ORF">NKI27_11100</name>
</gene>